<keyword evidence="2" id="KW-0560">Oxidoreductase</keyword>
<dbReference type="PROSITE" id="PS00061">
    <property type="entry name" value="ADH_SHORT"/>
    <property type="match status" value="1"/>
</dbReference>
<keyword evidence="5" id="KW-1185">Reference proteome</keyword>
<dbReference type="OrthoDB" id="9803333at2"/>
<dbReference type="FunFam" id="3.40.50.720:FF:000097">
    <property type="entry name" value="SDR family oxidoreductase"/>
    <property type="match status" value="1"/>
</dbReference>
<dbReference type="InterPro" id="IPR020904">
    <property type="entry name" value="Sc_DH/Rdtase_CS"/>
</dbReference>
<evidence type="ECO:0000313" key="5">
    <source>
        <dbReference type="Proteomes" id="UP000279446"/>
    </source>
</evidence>
<reference evidence="4 5" key="1">
    <citation type="submission" date="2018-12" db="EMBL/GenBank/DDBJ databases">
        <authorList>
            <person name="Sun L."/>
            <person name="Chen Z."/>
        </authorList>
    </citation>
    <scope>NUCLEOTIDE SEQUENCE [LARGE SCALE GENOMIC DNA]</scope>
    <source>
        <strain evidence="4 5">DSM 15890</strain>
    </source>
</reference>
<dbReference type="RefSeq" id="WP_127191291.1">
    <property type="nucleotide sequence ID" value="NZ_RZNY01000004.1"/>
</dbReference>
<organism evidence="4 5">
    <name type="scientific">Paenibacillus anaericanus</name>
    <dbReference type="NCBI Taxonomy" id="170367"/>
    <lineage>
        <taxon>Bacteria</taxon>
        <taxon>Bacillati</taxon>
        <taxon>Bacillota</taxon>
        <taxon>Bacilli</taxon>
        <taxon>Bacillales</taxon>
        <taxon>Paenibacillaceae</taxon>
        <taxon>Paenibacillus</taxon>
    </lineage>
</organism>
<dbReference type="SUPFAM" id="SSF51735">
    <property type="entry name" value="NAD(P)-binding Rossmann-fold domains"/>
    <property type="match status" value="1"/>
</dbReference>
<dbReference type="AlphaFoldDB" id="A0A433YC43"/>
<accession>A0A433YC43</accession>
<comment type="caution">
    <text evidence="4">The sequence shown here is derived from an EMBL/GenBank/DDBJ whole genome shotgun (WGS) entry which is preliminary data.</text>
</comment>
<comment type="similarity">
    <text evidence="1">Belongs to the short-chain dehydrogenases/reductases (SDR) family.</text>
</comment>
<dbReference type="PRINTS" id="PR00081">
    <property type="entry name" value="GDHRDH"/>
</dbReference>
<name>A0A433YC43_9BACL</name>
<proteinExistence type="inferred from homology"/>
<dbReference type="Pfam" id="PF13561">
    <property type="entry name" value="adh_short_C2"/>
    <property type="match status" value="1"/>
</dbReference>
<evidence type="ECO:0000313" key="4">
    <source>
        <dbReference type="EMBL" id="RUT47413.1"/>
    </source>
</evidence>
<sequence length="300" mass="32129">MRDQDQYSMQDPTTQFPKATAEWKQKQPEPGLQKKMSPVPDAGETSYSGTGRLKGRKAVVTGADSGIGRATAIAFAREGADVLLSYLPEEEADAQEVVKLLEEEGRKVIAIPGDLKDEQFCEQLIAAAVEKLGGIDILANVAGKQQFVEEIADLTTEQFDATFKTNVYSLFWLCKAAVQHMKPGSSIINTSSIQAYKPSPILLDYATTKSAINTFSKALAQQVASKGIRVNVVAPGPVWTPLQVAGGQPTEKLAHFGENTPLGRPGLPVEMAPAYVFLASQESSYISGETLNANGGTPTP</sequence>
<evidence type="ECO:0000256" key="1">
    <source>
        <dbReference type="ARBA" id="ARBA00006484"/>
    </source>
</evidence>
<protein>
    <submittedName>
        <fullName evidence="4">SDR family oxidoreductase</fullName>
    </submittedName>
</protein>
<feature type="compositionally biased region" description="Polar residues" evidence="3">
    <location>
        <begin position="1"/>
        <end position="17"/>
    </location>
</feature>
<evidence type="ECO:0000256" key="3">
    <source>
        <dbReference type="SAM" id="MobiDB-lite"/>
    </source>
</evidence>
<dbReference type="PANTHER" id="PTHR48107:SF16">
    <property type="entry name" value="NADPH-DEPENDENT ALDEHYDE REDUCTASE 1, CHLOROPLASTIC"/>
    <property type="match status" value="1"/>
</dbReference>
<dbReference type="CDD" id="cd05355">
    <property type="entry name" value="SDR_c1"/>
    <property type="match status" value="1"/>
</dbReference>
<dbReference type="InterPro" id="IPR002347">
    <property type="entry name" value="SDR_fam"/>
</dbReference>
<dbReference type="InterPro" id="IPR036291">
    <property type="entry name" value="NAD(P)-bd_dom_sf"/>
</dbReference>
<gene>
    <name evidence="4" type="ORF">EJP82_06805</name>
</gene>
<feature type="region of interest" description="Disordered" evidence="3">
    <location>
        <begin position="1"/>
        <end position="51"/>
    </location>
</feature>
<dbReference type="NCBIfam" id="NF004782">
    <property type="entry name" value="PRK06128.1"/>
    <property type="match status" value="1"/>
</dbReference>
<dbReference type="GO" id="GO:0016614">
    <property type="term" value="F:oxidoreductase activity, acting on CH-OH group of donors"/>
    <property type="evidence" value="ECO:0007669"/>
    <property type="project" value="UniProtKB-ARBA"/>
</dbReference>
<dbReference type="Proteomes" id="UP000279446">
    <property type="component" value="Unassembled WGS sequence"/>
</dbReference>
<dbReference type="PANTHER" id="PTHR48107">
    <property type="entry name" value="NADPH-DEPENDENT ALDEHYDE REDUCTASE-LIKE PROTEIN, CHLOROPLASTIC-RELATED"/>
    <property type="match status" value="1"/>
</dbReference>
<dbReference type="PRINTS" id="PR00080">
    <property type="entry name" value="SDRFAMILY"/>
</dbReference>
<dbReference type="Gene3D" id="3.40.50.720">
    <property type="entry name" value="NAD(P)-binding Rossmann-like Domain"/>
    <property type="match status" value="1"/>
</dbReference>
<dbReference type="EMBL" id="RZNY01000004">
    <property type="protein sequence ID" value="RUT47413.1"/>
    <property type="molecule type" value="Genomic_DNA"/>
</dbReference>
<evidence type="ECO:0000256" key="2">
    <source>
        <dbReference type="ARBA" id="ARBA00023002"/>
    </source>
</evidence>